<evidence type="ECO:0000313" key="2">
    <source>
        <dbReference type="EMBL" id="SDH66676.1"/>
    </source>
</evidence>
<dbReference type="PROSITE" id="PS51257">
    <property type="entry name" value="PROKAR_LIPOPROTEIN"/>
    <property type="match status" value="1"/>
</dbReference>
<protein>
    <recommendedName>
        <fullName evidence="4">Lipoprotein</fullName>
    </recommendedName>
</protein>
<dbReference type="STRING" id="29435.SAMN05216588_106131"/>
<name>A0A1G8E9W0_9GAMM</name>
<reference evidence="2 3" key="1">
    <citation type="submission" date="2016-10" db="EMBL/GenBank/DDBJ databases">
        <authorList>
            <person name="de Groot N.N."/>
        </authorList>
    </citation>
    <scope>NUCLEOTIDE SEQUENCE [LARGE SCALE GENOMIC DNA]</scope>
    <source>
        <strain evidence="2 3">LMG 18387</strain>
    </source>
</reference>
<dbReference type="Proteomes" id="UP000198606">
    <property type="component" value="Unassembled WGS sequence"/>
</dbReference>
<organism evidence="2 3">
    <name type="scientific">Phytopseudomonas flavescens</name>
    <dbReference type="NCBI Taxonomy" id="29435"/>
    <lineage>
        <taxon>Bacteria</taxon>
        <taxon>Pseudomonadati</taxon>
        <taxon>Pseudomonadota</taxon>
        <taxon>Gammaproteobacteria</taxon>
        <taxon>Pseudomonadales</taxon>
        <taxon>Pseudomonadaceae</taxon>
        <taxon>Phytopseudomonas</taxon>
    </lineage>
</organism>
<evidence type="ECO:0000313" key="3">
    <source>
        <dbReference type="Proteomes" id="UP000198606"/>
    </source>
</evidence>
<sequence length="134" mass="15310">MMSRFNRIALLALLLLGITACTSKPVVNIENSAPPTAVKGEDDMRRAILTALQRRQWTVERADQGQILASVTRRSHQAQVTIPYTASTYSIRYRGSRNLDYRNGKIHRTYNTWTQNLDRSIQQELSSPSLYMPQ</sequence>
<accession>A0A1G8E9W0</accession>
<feature type="chain" id="PRO_5011478216" description="Lipoprotein" evidence="1">
    <location>
        <begin position="24"/>
        <end position="134"/>
    </location>
</feature>
<dbReference type="EMBL" id="FNDG01000006">
    <property type="protein sequence ID" value="SDH66676.1"/>
    <property type="molecule type" value="Genomic_DNA"/>
</dbReference>
<evidence type="ECO:0000256" key="1">
    <source>
        <dbReference type="SAM" id="SignalP"/>
    </source>
</evidence>
<gene>
    <name evidence="2" type="ORF">SAMN05216588_106131</name>
</gene>
<proteinExistence type="predicted"/>
<dbReference type="AlphaFoldDB" id="A0A1G8E9W0"/>
<feature type="signal peptide" evidence="1">
    <location>
        <begin position="1"/>
        <end position="23"/>
    </location>
</feature>
<keyword evidence="1" id="KW-0732">Signal</keyword>
<evidence type="ECO:0008006" key="4">
    <source>
        <dbReference type="Google" id="ProtNLM"/>
    </source>
</evidence>